<proteinExistence type="inferred from homology"/>
<evidence type="ECO:0000256" key="4">
    <source>
        <dbReference type="ARBA" id="ARBA00022989"/>
    </source>
</evidence>
<dbReference type="GO" id="GO:0005886">
    <property type="term" value="C:plasma membrane"/>
    <property type="evidence" value="ECO:0007669"/>
    <property type="project" value="TreeGrafter"/>
</dbReference>
<evidence type="ECO:0008006" key="11">
    <source>
        <dbReference type="Google" id="ProtNLM"/>
    </source>
</evidence>
<evidence type="ECO:0000313" key="10">
    <source>
        <dbReference type="Proteomes" id="UP001309876"/>
    </source>
</evidence>
<dbReference type="Gene3D" id="1.20.1080.10">
    <property type="entry name" value="Glycerol uptake facilitator protein"/>
    <property type="match status" value="1"/>
</dbReference>
<comment type="caution">
    <text evidence="9">The sequence shown here is derived from an EMBL/GenBank/DDBJ whole genome shotgun (WGS) entry which is preliminary data.</text>
</comment>
<dbReference type="PRINTS" id="PR00783">
    <property type="entry name" value="MINTRINSICP"/>
</dbReference>
<keyword evidence="5 7" id="KW-0472">Membrane</keyword>
<evidence type="ECO:0000256" key="5">
    <source>
        <dbReference type="ARBA" id="ARBA00023136"/>
    </source>
</evidence>
<accession>A0AAN7T3D6</accession>
<dbReference type="Proteomes" id="UP001309876">
    <property type="component" value="Unassembled WGS sequence"/>
</dbReference>
<evidence type="ECO:0000256" key="6">
    <source>
        <dbReference type="RuleBase" id="RU000477"/>
    </source>
</evidence>
<dbReference type="PANTHER" id="PTHR19139">
    <property type="entry name" value="AQUAPORIN TRANSPORTER"/>
    <property type="match status" value="1"/>
</dbReference>
<keyword evidence="10" id="KW-1185">Reference proteome</keyword>
<dbReference type="InterPro" id="IPR000425">
    <property type="entry name" value="MIP"/>
</dbReference>
<evidence type="ECO:0000256" key="3">
    <source>
        <dbReference type="ARBA" id="ARBA00022692"/>
    </source>
</evidence>
<evidence type="ECO:0000256" key="7">
    <source>
        <dbReference type="SAM" id="Phobius"/>
    </source>
</evidence>
<name>A0AAN7T3D6_9EURO</name>
<feature type="transmembrane region" description="Helical" evidence="7">
    <location>
        <begin position="117"/>
        <end position="139"/>
    </location>
</feature>
<evidence type="ECO:0000256" key="8">
    <source>
        <dbReference type="SAM" id="SignalP"/>
    </source>
</evidence>
<comment type="similarity">
    <text evidence="2 6">Belongs to the MIP/aquaporin (TC 1.A.8) family.</text>
</comment>
<feature type="transmembrane region" description="Helical" evidence="7">
    <location>
        <begin position="151"/>
        <end position="172"/>
    </location>
</feature>
<feature type="transmembrane region" description="Helical" evidence="7">
    <location>
        <begin position="76"/>
        <end position="97"/>
    </location>
</feature>
<dbReference type="InterPro" id="IPR034294">
    <property type="entry name" value="Aquaporin_transptr"/>
</dbReference>
<keyword evidence="8" id="KW-0732">Signal</keyword>
<evidence type="ECO:0000313" key="9">
    <source>
        <dbReference type="EMBL" id="KAK5087237.1"/>
    </source>
</evidence>
<dbReference type="AlphaFoldDB" id="A0AAN7T3D6"/>
<protein>
    <recommendedName>
        <fullName evidence="11">Aquaporin 14</fullName>
    </recommendedName>
</protein>
<keyword evidence="4 7" id="KW-1133">Transmembrane helix</keyword>
<comment type="subcellular location">
    <subcellularLocation>
        <location evidence="1">Membrane</location>
        <topology evidence="1">Multi-pass membrane protein</topology>
    </subcellularLocation>
</comment>
<dbReference type="InterPro" id="IPR023271">
    <property type="entry name" value="Aquaporin-like"/>
</dbReference>
<keyword evidence="6" id="KW-0813">Transport</keyword>
<evidence type="ECO:0000256" key="2">
    <source>
        <dbReference type="ARBA" id="ARBA00006175"/>
    </source>
</evidence>
<sequence length="195" mass="20675">MFSEFIGTVLFLWFAFAGTQAAAQISPEMTPQRLVFICLSFGMSLLVSVWAHYRISGGLFNPAVTLALVITKNMPWLRGILLLPAQILAGIVAAALVQCMFPGPIATVTTLSLGTSVAQGIFIEAFGTALLVFTILMLAAEKHEATPIAPVGIGLALFVAELACVLYTGGAVNPARALGPSVVAPDFPGYHYIYW</sequence>
<feature type="signal peptide" evidence="8">
    <location>
        <begin position="1"/>
        <end position="21"/>
    </location>
</feature>
<dbReference type="EMBL" id="JAVRRJ010000003">
    <property type="protein sequence ID" value="KAK5087237.1"/>
    <property type="molecule type" value="Genomic_DNA"/>
</dbReference>
<keyword evidence="3 6" id="KW-0812">Transmembrane</keyword>
<dbReference type="SUPFAM" id="SSF81338">
    <property type="entry name" value="Aquaporin-like"/>
    <property type="match status" value="1"/>
</dbReference>
<feature type="transmembrane region" description="Helical" evidence="7">
    <location>
        <begin position="33"/>
        <end position="55"/>
    </location>
</feature>
<evidence type="ECO:0000256" key="1">
    <source>
        <dbReference type="ARBA" id="ARBA00004141"/>
    </source>
</evidence>
<organism evidence="9 10">
    <name type="scientific">Lithohypha guttulata</name>
    <dbReference type="NCBI Taxonomy" id="1690604"/>
    <lineage>
        <taxon>Eukaryota</taxon>
        <taxon>Fungi</taxon>
        <taxon>Dikarya</taxon>
        <taxon>Ascomycota</taxon>
        <taxon>Pezizomycotina</taxon>
        <taxon>Eurotiomycetes</taxon>
        <taxon>Chaetothyriomycetidae</taxon>
        <taxon>Chaetothyriales</taxon>
        <taxon>Trichomeriaceae</taxon>
        <taxon>Lithohypha</taxon>
    </lineage>
</organism>
<dbReference type="GO" id="GO:0015250">
    <property type="term" value="F:water channel activity"/>
    <property type="evidence" value="ECO:0007669"/>
    <property type="project" value="TreeGrafter"/>
</dbReference>
<gene>
    <name evidence="9" type="ORF">LTR05_004408</name>
</gene>
<dbReference type="PANTHER" id="PTHR19139:SF199">
    <property type="entry name" value="MIP17260P"/>
    <property type="match status" value="1"/>
</dbReference>
<reference evidence="9 10" key="1">
    <citation type="submission" date="2023-08" db="EMBL/GenBank/DDBJ databases">
        <title>Black Yeasts Isolated from many extreme environments.</title>
        <authorList>
            <person name="Coleine C."/>
            <person name="Stajich J.E."/>
            <person name="Selbmann L."/>
        </authorList>
    </citation>
    <scope>NUCLEOTIDE SEQUENCE [LARGE SCALE GENOMIC DNA]</scope>
    <source>
        <strain evidence="9 10">CCFEE 5910</strain>
    </source>
</reference>
<dbReference type="Pfam" id="PF00230">
    <property type="entry name" value="MIP"/>
    <property type="match status" value="1"/>
</dbReference>
<feature type="chain" id="PRO_5043015020" description="Aquaporin 14" evidence="8">
    <location>
        <begin position="22"/>
        <end position="195"/>
    </location>
</feature>